<dbReference type="PANTHER" id="PTHR33799">
    <property type="entry name" value="PTS PERMEASE-RELATED-RELATED"/>
    <property type="match status" value="1"/>
</dbReference>
<accession>A0AA47B408</accession>
<evidence type="ECO:0000256" key="4">
    <source>
        <dbReference type="ARBA" id="ARBA00022597"/>
    </source>
</evidence>
<dbReference type="Gene3D" id="3.40.50.510">
    <property type="entry name" value="Phosphotransferase system, mannose-type IIA component"/>
    <property type="match status" value="1"/>
</dbReference>
<name>A0AA47B408_9LACO</name>
<dbReference type="SUPFAM" id="SSF53062">
    <property type="entry name" value="PTS system fructose IIA component-like"/>
    <property type="match status" value="1"/>
</dbReference>
<dbReference type="GO" id="GO:0016301">
    <property type="term" value="F:kinase activity"/>
    <property type="evidence" value="ECO:0007669"/>
    <property type="project" value="UniProtKB-KW"/>
</dbReference>
<proteinExistence type="predicted"/>
<keyword evidence="3" id="KW-0963">Cytoplasm</keyword>
<dbReference type="InterPro" id="IPR051471">
    <property type="entry name" value="Bacterial_PTS_sugar_comp"/>
</dbReference>
<evidence type="ECO:0000256" key="3">
    <source>
        <dbReference type="ARBA" id="ARBA00022490"/>
    </source>
</evidence>
<keyword evidence="6" id="KW-0598">Phosphotransferase system</keyword>
<evidence type="ECO:0000256" key="1">
    <source>
        <dbReference type="ARBA" id="ARBA00004496"/>
    </source>
</evidence>
<keyword evidence="10" id="KW-1185">Reference proteome</keyword>
<gene>
    <name evidence="9" type="ORF">LDX53_00330</name>
</gene>
<dbReference type="EMBL" id="CP084389">
    <property type="protein sequence ID" value="UZX29727.1"/>
    <property type="molecule type" value="Genomic_DNA"/>
</dbReference>
<dbReference type="InterPro" id="IPR033887">
    <property type="entry name" value="PTS_IIA_man"/>
</dbReference>
<keyword evidence="5" id="KW-0808">Transferase</keyword>
<dbReference type="AlphaFoldDB" id="A0AA47B408"/>
<dbReference type="GO" id="GO:0005737">
    <property type="term" value="C:cytoplasm"/>
    <property type="evidence" value="ECO:0007669"/>
    <property type="project" value="UniProtKB-SubCell"/>
</dbReference>
<evidence type="ECO:0000313" key="10">
    <source>
        <dbReference type="Proteomes" id="UP001164557"/>
    </source>
</evidence>
<evidence type="ECO:0000259" key="8">
    <source>
        <dbReference type="PROSITE" id="PS51096"/>
    </source>
</evidence>
<keyword evidence="2" id="KW-0813">Transport</keyword>
<sequence length="137" mass="15084">MKILITTHGNMAKGIYSSYQMLAGSNNQIKYLGLSPDDTGQFKKELAHIIDQETNDLLILCDIKGGSPYNECFAKYLQNPQKIRVVAGLNLPMLLEVGLSLTSKPSLDEITDLAEKFGKEGVCVAKETADTNQDIEF</sequence>
<dbReference type="RefSeq" id="WP_046326519.1">
    <property type="nucleotide sequence ID" value="NZ_CP084389.1"/>
</dbReference>
<dbReference type="CDD" id="cd00006">
    <property type="entry name" value="PTS_IIA_man"/>
    <property type="match status" value="1"/>
</dbReference>
<dbReference type="PROSITE" id="PS51096">
    <property type="entry name" value="PTS_EIIA_TYPE_4"/>
    <property type="match status" value="1"/>
</dbReference>
<reference evidence="9" key="1">
    <citation type="submission" date="2021-09" db="EMBL/GenBank/DDBJ databases">
        <title>Lactobacillus species from Apis mellifera, Switzerland.</title>
        <authorList>
            <person name="Pfister J."/>
            <person name="Brown A."/>
            <person name="Neumann P."/>
            <person name="Collaud A."/>
            <person name="Retschnig G."/>
            <person name="Perreten V."/>
        </authorList>
    </citation>
    <scope>NUCLEOTIDE SEQUENCE</scope>
    <source>
        <strain evidence="9">IBH002</strain>
    </source>
</reference>
<keyword evidence="4 9" id="KW-0762">Sugar transport</keyword>
<evidence type="ECO:0000256" key="6">
    <source>
        <dbReference type="ARBA" id="ARBA00022683"/>
    </source>
</evidence>
<dbReference type="Proteomes" id="UP001164557">
    <property type="component" value="Chromosome"/>
</dbReference>
<organism evidence="9 10">
    <name type="scientific">Lactobacillus helsingborgensis</name>
    <dbReference type="NCBI Taxonomy" id="1218494"/>
    <lineage>
        <taxon>Bacteria</taxon>
        <taxon>Bacillati</taxon>
        <taxon>Bacillota</taxon>
        <taxon>Bacilli</taxon>
        <taxon>Lactobacillales</taxon>
        <taxon>Lactobacillaceae</taxon>
        <taxon>Lactobacillus</taxon>
    </lineage>
</organism>
<dbReference type="InterPro" id="IPR004701">
    <property type="entry name" value="PTS_EIIA_man-typ"/>
</dbReference>
<evidence type="ECO:0000256" key="7">
    <source>
        <dbReference type="ARBA" id="ARBA00022777"/>
    </source>
</evidence>
<dbReference type="PANTHER" id="PTHR33799:SF1">
    <property type="entry name" value="PTS SYSTEM MANNOSE-SPECIFIC EIIAB COMPONENT-RELATED"/>
    <property type="match status" value="1"/>
</dbReference>
<dbReference type="GO" id="GO:0016020">
    <property type="term" value="C:membrane"/>
    <property type="evidence" value="ECO:0007669"/>
    <property type="project" value="InterPro"/>
</dbReference>
<protein>
    <submittedName>
        <fullName evidence="9">PTS sugar transporter subunit IIA</fullName>
    </submittedName>
</protein>
<dbReference type="Pfam" id="PF03610">
    <property type="entry name" value="EIIA-man"/>
    <property type="match status" value="1"/>
</dbReference>
<dbReference type="InterPro" id="IPR036662">
    <property type="entry name" value="PTS_EIIA_man-typ_sf"/>
</dbReference>
<evidence type="ECO:0000256" key="5">
    <source>
        <dbReference type="ARBA" id="ARBA00022679"/>
    </source>
</evidence>
<comment type="subcellular location">
    <subcellularLocation>
        <location evidence="1">Cytoplasm</location>
    </subcellularLocation>
</comment>
<dbReference type="GO" id="GO:0009401">
    <property type="term" value="P:phosphoenolpyruvate-dependent sugar phosphotransferase system"/>
    <property type="evidence" value="ECO:0007669"/>
    <property type="project" value="UniProtKB-KW"/>
</dbReference>
<evidence type="ECO:0000313" key="9">
    <source>
        <dbReference type="EMBL" id="UZX29727.1"/>
    </source>
</evidence>
<keyword evidence="7" id="KW-0418">Kinase</keyword>
<evidence type="ECO:0000256" key="2">
    <source>
        <dbReference type="ARBA" id="ARBA00022448"/>
    </source>
</evidence>
<feature type="domain" description="PTS EIIA type-4" evidence="8">
    <location>
        <begin position="1"/>
        <end position="122"/>
    </location>
</feature>